<dbReference type="KEGG" id="ladl:NCTC12735_01047"/>
<evidence type="ECO:0000259" key="1">
    <source>
        <dbReference type="Pfam" id="PF08242"/>
    </source>
</evidence>
<evidence type="ECO:0000313" key="4">
    <source>
        <dbReference type="Proteomes" id="UP000054859"/>
    </source>
</evidence>
<evidence type="ECO:0000313" key="3">
    <source>
        <dbReference type="EMBL" id="VEH85417.1"/>
    </source>
</evidence>
<dbReference type="CDD" id="cd02440">
    <property type="entry name" value="AdoMet_MTases"/>
    <property type="match status" value="1"/>
</dbReference>
<reference evidence="2 4" key="1">
    <citation type="submission" date="2015-11" db="EMBL/GenBank/DDBJ databases">
        <title>Identification of large and diverse effector repertoires of 38 Legionella species.</title>
        <authorList>
            <person name="Burstein D."/>
            <person name="Amaro F."/>
            <person name="Zusman T."/>
            <person name="Lifshitz Z."/>
            <person name="Cohen O."/>
            <person name="Gilbert J.A."/>
            <person name="Pupko T."/>
            <person name="Shuman H.A."/>
            <person name="Segal G."/>
        </authorList>
    </citation>
    <scope>NUCLEOTIDE SEQUENCE [LARGE SCALE GENOMIC DNA]</scope>
    <source>
        <strain evidence="2 4">1762-AUS-E</strain>
    </source>
</reference>
<dbReference type="STRING" id="45056.Lade_1586"/>
<dbReference type="SUPFAM" id="SSF53335">
    <property type="entry name" value="S-adenosyl-L-methionine-dependent methyltransferases"/>
    <property type="match status" value="1"/>
</dbReference>
<name>A0A0W0R1X0_9GAMM</name>
<gene>
    <name evidence="2" type="ORF">Lade_1586</name>
    <name evidence="3" type="ORF">NCTC12735_01047</name>
</gene>
<dbReference type="EMBL" id="LR134422">
    <property type="protein sequence ID" value="VEH85417.1"/>
    <property type="molecule type" value="Genomic_DNA"/>
</dbReference>
<dbReference type="InterPro" id="IPR029063">
    <property type="entry name" value="SAM-dependent_MTases_sf"/>
</dbReference>
<organism evidence="2 4">
    <name type="scientific">Legionella adelaidensis</name>
    <dbReference type="NCBI Taxonomy" id="45056"/>
    <lineage>
        <taxon>Bacteria</taxon>
        <taxon>Pseudomonadati</taxon>
        <taxon>Pseudomonadota</taxon>
        <taxon>Gammaproteobacteria</taxon>
        <taxon>Legionellales</taxon>
        <taxon>Legionellaceae</taxon>
        <taxon>Legionella</taxon>
    </lineage>
</organism>
<accession>A0A0W0R1X0</accession>
<keyword evidence="2" id="KW-0830">Ubiquinone</keyword>
<keyword evidence="2" id="KW-0489">Methyltransferase</keyword>
<dbReference type="Gene3D" id="3.40.50.150">
    <property type="entry name" value="Vaccinia Virus protein VP39"/>
    <property type="match status" value="1"/>
</dbReference>
<dbReference type="Pfam" id="PF08242">
    <property type="entry name" value="Methyltransf_12"/>
    <property type="match status" value="1"/>
</dbReference>
<dbReference type="Proteomes" id="UP000281170">
    <property type="component" value="Plasmid 13"/>
</dbReference>
<proteinExistence type="predicted"/>
<evidence type="ECO:0000313" key="5">
    <source>
        <dbReference type="Proteomes" id="UP000281170"/>
    </source>
</evidence>
<dbReference type="EMBL" id="LNKA01000010">
    <property type="protein sequence ID" value="KTC65063.1"/>
    <property type="molecule type" value="Genomic_DNA"/>
</dbReference>
<reference evidence="3 5" key="2">
    <citation type="submission" date="2018-12" db="EMBL/GenBank/DDBJ databases">
        <authorList>
            <consortium name="Pathogen Informatics"/>
        </authorList>
    </citation>
    <scope>NUCLEOTIDE SEQUENCE [LARGE SCALE GENOMIC DNA]</scope>
    <source>
        <strain evidence="3 5">NCTC12735</strain>
        <plasmid evidence="5">13</plasmid>
    </source>
</reference>
<dbReference type="GO" id="GO:0008168">
    <property type="term" value="F:methyltransferase activity"/>
    <property type="evidence" value="ECO:0007669"/>
    <property type="project" value="UniProtKB-KW"/>
</dbReference>
<dbReference type="Proteomes" id="UP000054859">
    <property type="component" value="Unassembled WGS sequence"/>
</dbReference>
<evidence type="ECO:0000313" key="2">
    <source>
        <dbReference type="EMBL" id="KTC65063.1"/>
    </source>
</evidence>
<protein>
    <submittedName>
        <fullName evidence="2">Bifunctional 3-demethylubiquinone-9 3-methyltransferase/ 2-octaprenyl-6-hydroxy phenol methylase</fullName>
    </submittedName>
</protein>
<dbReference type="GO" id="GO:0032259">
    <property type="term" value="P:methylation"/>
    <property type="evidence" value="ECO:0007669"/>
    <property type="project" value="UniProtKB-KW"/>
</dbReference>
<keyword evidence="3" id="KW-0614">Plasmid</keyword>
<dbReference type="PATRIC" id="fig|45056.6.peg.1637"/>
<dbReference type="RefSeq" id="WP_058462662.1">
    <property type="nucleotide sequence ID" value="NZ_CAAAHS010000009.1"/>
</dbReference>
<keyword evidence="4" id="KW-1185">Reference proteome</keyword>
<dbReference type="InterPro" id="IPR013217">
    <property type="entry name" value="Methyltransf_12"/>
</dbReference>
<feature type="domain" description="Methyltransferase type 12" evidence="1">
    <location>
        <begin position="54"/>
        <end position="152"/>
    </location>
</feature>
<sequence>MPAKINSASAYFNENWQRYQRTIKNNTLYHHEMMGCFESFLKNNFNKEESIDFIDVGCGDASTIAPVLKKFPIKNYIGIDAAKDVLTLAKKNLSKLKGKKKFIAENMLSALKKIHSEVDVIFSSYAVHHLSITDKILFINACKNKLKPGGYLLLIDGVRKPMQTREEWLNDLEKRMLDTLPDSSEEIKIRMEHPRQDDFPETVATFKEIALEQGWKEFRVLEDQGIFVFMEFAK</sequence>
<dbReference type="AlphaFoldDB" id="A0A0W0R1X0"/>
<keyword evidence="2" id="KW-0808">Transferase</keyword>
<geneLocation type="plasmid" evidence="3 5">
    <name>13</name>
</geneLocation>